<dbReference type="RefSeq" id="XP_052121785.1">
    <property type="nucleotide sequence ID" value="XM_052265825.1"/>
</dbReference>
<dbReference type="SUPFAM" id="SSF53187">
    <property type="entry name" value="Zn-dependent exopeptidases"/>
    <property type="match status" value="2"/>
</dbReference>
<dbReference type="SMART" id="SM00631">
    <property type="entry name" value="Zn_pept"/>
    <property type="match status" value="2"/>
</dbReference>
<dbReference type="PANTHER" id="PTHR11705">
    <property type="entry name" value="PROTEASE FAMILY M14 CARBOXYPEPTIDASE A,B"/>
    <property type="match status" value="1"/>
</dbReference>
<evidence type="ECO:0000313" key="17">
    <source>
        <dbReference type="Proteomes" id="UP000504606"/>
    </source>
</evidence>
<evidence type="ECO:0000256" key="15">
    <source>
        <dbReference type="SAM" id="SignalP"/>
    </source>
</evidence>
<keyword evidence="8 15" id="KW-0732">Signal</keyword>
<evidence type="ECO:0000259" key="16">
    <source>
        <dbReference type="PROSITE" id="PS52035"/>
    </source>
</evidence>
<dbReference type="OrthoDB" id="3626597at2759"/>
<dbReference type="GeneID" id="113202905"/>
<dbReference type="GO" id="GO:0006508">
    <property type="term" value="P:proteolysis"/>
    <property type="evidence" value="ECO:0007669"/>
    <property type="project" value="UniProtKB-KW"/>
</dbReference>
<dbReference type="SUPFAM" id="SSF54897">
    <property type="entry name" value="Protease propeptides/inhibitors"/>
    <property type="match status" value="2"/>
</dbReference>
<keyword evidence="6" id="KW-0645">Protease</keyword>
<gene>
    <name evidence="18" type="primary">LOC113202905</name>
</gene>
<evidence type="ECO:0000256" key="5">
    <source>
        <dbReference type="ARBA" id="ARBA00022645"/>
    </source>
</evidence>
<dbReference type="Proteomes" id="UP000504606">
    <property type="component" value="Unplaced"/>
</dbReference>
<organism evidence="17 18">
    <name type="scientific">Frankliniella occidentalis</name>
    <name type="common">Western flower thrips</name>
    <name type="synonym">Euthrips occidentalis</name>
    <dbReference type="NCBI Taxonomy" id="133901"/>
    <lineage>
        <taxon>Eukaryota</taxon>
        <taxon>Metazoa</taxon>
        <taxon>Ecdysozoa</taxon>
        <taxon>Arthropoda</taxon>
        <taxon>Hexapoda</taxon>
        <taxon>Insecta</taxon>
        <taxon>Pterygota</taxon>
        <taxon>Neoptera</taxon>
        <taxon>Paraneoptera</taxon>
        <taxon>Thysanoptera</taxon>
        <taxon>Terebrantia</taxon>
        <taxon>Thripoidea</taxon>
        <taxon>Thripidae</taxon>
        <taxon>Frankliniella</taxon>
    </lineage>
</organism>
<dbReference type="AlphaFoldDB" id="A0A9C6TSZ6"/>
<dbReference type="InterPro" id="IPR036990">
    <property type="entry name" value="M14A-like_propep"/>
</dbReference>
<dbReference type="FunFam" id="3.40.630.10:FF:000040">
    <property type="entry name" value="zinc carboxypeptidase"/>
    <property type="match status" value="2"/>
</dbReference>
<dbReference type="PROSITE" id="PS00133">
    <property type="entry name" value="CARBOXYPEPT_ZN_2"/>
    <property type="match status" value="2"/>
</dbReference>
<evidence type="ECO:0000256" key="13">
    <source>
        <dbReference type="ARBA" id="ARBA00057299"/>
    </source>
</evidence>
<evidence type="ECO:0000256" key="14">
    <source>
        <dbReference type="PROSITE-ProRule" id="PRU01379"/>
    </source>
</evidence>
<evidence type="ECO:0000256" key="6">
    <source>
        <dbReference type="ARBA" id="ARBA00022670"/>
    </source>
</evidence>
<dbReference type="PANTHER" id="PTHR11705:SF153">
    <property type="entry name" value="ZINC CARBOXYPEPTIDASE A 1-LIKE PROTEIN"/>
    <property type="match status" value="1"/>
</dbReference>
<feature type="signal peptide" evidence="15">
    <location>
        <begin position="1"/>
        <end position="17"/>
    </location>
</feature>
<feature type="chain" id="PRO_5039248077" evidence="15">
    <location>
        <begin position="18"/>
        <end position="931"/>
    </location>
</feature>
<evidence type="ECO:0000256" key="8">
    <source>
        <dbReference type="ARBA" id="ARBA00022729"/>
    </source>
</evidence>
<dbReference type="Gene3D" id="3.40.630.10">
    <property type="entry name" value="Zn peptidases"/>
    <property type="match status" value="2"/>
</dbReference>
<evidence type="ECO:0000256" key="10">
    <source>
        <dbReference type="ARBA" id="ARBA00022833"/>
    </source>
</evidence>
<evidence type="ECO:0000256" key="9">
    <source>
        <dbReference type="ARBA" id="ARBA00022801"/>
    </source>
</evidence>
<name>A0A9C6TSZ6_FRAOC</name>
<keyword evidence="12" id="KW-1015">Disulfide bond</keyword>
<dbReference type="FunFam" id="3.30.70.340:FF:000001">
    <property type="entry name" value="Carboxypeptidase A5"/>
    <property type="match status" value="1"/>
</dbReference>
<keyword evidence="4" id="KW-0964">Secreted</keyword>
<dbReference type="PRINTS" id="PR00765">
    <property type="entry name" value="CRBOXYPTASEA"/>
</dbReference>
<evidence type="ECO:0000256" key="12">
    <source>
        <dbReference type="ARBA" id="ARBA00023157"/>
    </source>
</evidence>
<protein>
    <submittedName>
        <fullName evidence="18">Uncharacterized protein LOC113202905</fullName>
    </submittedName>
</protein>
<dbReference type="InterPro" id="IPR000834">
    <property type="entry name" value="Peptidase_M14"/>
</dbReference>
<dbReference type="GO" id="GO:0004181">
    <property type="term" value="F:metallocarboxypeptidase activity"/>
    <property type="evidence" value="ECO:0007669"/>
    <property type="project" value="InterPro"/>
</dbReference>
<feature type="active site" description="Proton donor/acceptor" evidence="14">
    <location>
        <position position="372"/>
    </location>
</feature>
<evidence type="ECO:0000256" key="4">
    <source>
        <dbReference type="ARBA" id="ARBA00022525"/>
    </source>
</evidence>
<evidence type="ECO:0000313" key="18">
    <source>
        <dbReference type="RefSeq" id="XP_052121785.1"/>
    </source>
</evidence>
<evidence type="ECO:0000256" key="11">
    <source>
        <dbReference type="ARBA" id="ARBA00023049"/>
    </source>
</evidence>
<dbReference type="CDD" id="cd03860">
    <property type="entry name" value="M14_CP_A-B_like"/>
    <property type="match status" value="2"/>
</dbReference>
<dbReference type="GO" id="GO:0005615">
    <property type="term" value="C:extracellular space"/>
    <property type="evidence" value="ECO:0007669"/>
    <property type="project" value="TreeGrafter"/>
</dbReference>
<dbReference type="InterPro" id="IPR057247">
    <property type="entry name" value="CARBOXYPEPT_ZN_2"/>
</dbReference>
<keyword evidence="17" id="KW-1185">Reference proteome</keyword>
<comment type="subcellular location">
    <subcellularLocation>
        <location evidence="2">Secreted</location>
    </subcellularLocation>
</comment>
<keyword evidence="7" id="KW-0479">Metal-binding</keyword>
<evidence type="ECO:0000256" key="2">
    <source>
        <dbReference type="ARBA" id="ARBA00004613"/>
    </source>
</evidence>
<keyword evidence="10" id="KW-0862">Zinc</keyword>
<dbReference type="InterPro" id="IPR003146">
    <property type="entry name" value="M14A_act_pep"/>
</dbReference>
<dbReference type="Pfam" id="PF02244">
    <property type="entry name" value="Propep_M14"/>
    <property type="match status" value="2"/>
</dbReference>
<dbReference type="Gene3D" id="3.30.70.340">
    <property type="entry name" value="Metallocarboxypeptidase-like"/>
    <property type="match status" value="2"/>
</dbReference>
<evidence type="ECO:0000256" key="7">
    <source>
        <dbReference type="ARBA" id="ARBA00022723"/>
    </source>
</evidence>
<dbReference type="Pfam" id="PF00246">
    <property type="entry name" value="Peptidase_M14"/>
    <property type="match status" value="2"/>
</dbReference>
<feature type="domain" description="Peptidase M14" evidence="16">
    <location>
        <begin position="119"/>
        <end position="406"/>
    </location>
</feature>
<comment type="similarity">
    <text evidence="3 14">Belongs to the peptidase M14 family.</text>
</comment>
<feature type="active site" description="Proton donor/acceptor" evidence="14">
    <location>
        <position position="893"/>
    </location>
</feature>
<comment type="function">
    <text evidence="13">Involved in the digestion of the blood meal.</text>
</comment>
<feature type="domain" description="Peptidase M14" evidence="16">
    <location>
        <begin position="632"/>
        <end position="927"/>
    </location>
</feature>
<comment type="cofactor">
    <cofactor evidence="1">
        <name>Zn(2+)</name>
        <dbReference type="ChEBI" id="CHEBI:29105"/>
    </cofactor>
</comment>
<accession>A0A9C6TSZ6</accession>
<keyword evidence="5" id="KW-0121">Carboxypeptidase</keyword>
<sequence>MLLRAALVAALAVAVLGYSDDLVGHSVLRVTPRSEEQLLAVHEYLQRNPMLDVWLEPRKEGLPVDVNVSPRQREELVAFLGRLGLDHEVFIADLHSLVRKQKLSATRALTDDKPFDWTKYQNLDEIYKWFEALKEKYPTVVSIVNVGQSHEKRDMKGLVIKFADNLPVAMLEAGIHAREWIAHASATYFIDQILKSAESDNVRNYEWHIFPSVNPDGYVYTWEKNRNWRKTRSTNWLIFKGVDANRNWPFKWGAAGSSPSPASEIYAGPSAESEVETQNLRAHVDSLASRMHIYISLHSYSQLLMFPWGWTDKLINNHNDLNAIARKSVEAIKSVGGTEFTYGDISSTIYPASGSTIDYVYSKCVPYPFVYELRDTGKYGFMLPEDQIIPAAQETWAGVKVIVDEVYNKGLPTQNPTVCNDLSSGLLQLAMQRHCGPRLALLLVLGALASGAPPPSPGTTRTPPSHAATAAADLVPERLIQHVIQHLHAFTGAAGKHEAAHVTSAKHAVEANASRHGDVLKHGAEADLTHQDAAFHGHKVLRVLPASEQQVRQLRAFLHDHPSLDTWMEPSQPLRPVDMRVSPNDSLVVKEFLVKQGLVPRDMIPDLGRLIEEEQRQMLDAKRANLEFGWDTYHGLEEIYKWMQGLAKRFPYKVQVVEAGRTYEGRSILGVRIKFSNESLPVALLEAGIHAREWITPATATFLTNELLTREDDDFKAAMHAYEWHIFPVANPDGYVYTHTSNRLWRKSRSRYNYLCQGADLNRNWPFHWREVGASPWPCADTYAGTGPESEPETKGLRRYIDELIGRPNSTLHVYVSLHSYSQLLMFPWGFTLDDTKDHDDLNAVAGAAAEAAAKRYGTKFRYGPIAKTIYAASGSTLDYAYDKGVKYPFVFELRDEGAYGFLLPKDQIKPAAEETVDAINVIVSEALKRK</sequence>
<evidence type="ECO:0000256" key="1">
    <source>
        <dbReference type="ARBA" id="ARBA00001947"/>
    </source>
</evidence>
<reference evidence="18" key="1">
    <citation type="submission" date="2025-08" db="UniProtKB">
        <authorList>
            <consortium name="RefSeq"/>
        </authorList>
    </citation>
    <scope>IDENTIFICATION</scope>
    <source>
        <tissue evidence="18">Whole organism</tissue>
    </source>
</reference>
<keyword evidence="9" id="KW-0378">Hydrolase</keyword>
<dbReference type="GO" id="GO:0008270">
    <property type="term" value="F:zinc ion binding"/>
    <property type="evidence" value="ECO:0007669"/>
    <property type="project" value="InterPro"/>
</dbReference>
<evidence type="ECO:0000256" key="3">
    <source>
        <dbReference type="ARBA" id="ARBA00005988"/>
    </source>
</evidence>
<dbReference type="PROSITE" id="PS52035">
    <property type="entry name" value="PEPTIDASE_M14"/>
    <property type="match status" value="2"/>
</dbReference>
<keyword evidence="11" id="KW-0482">Metalloprotease</keyword>
<dbReference type="KEGG" id="foc:113202905"/>
<proteinExistence type="inferred from homology"/>